<dbReference type="Proteomes" id="UP000251617">
    <property type="component" value="Chromosome"/>
</dbReference>
<dbReference type="HAMAP" id="MF_01844">
    <property type="entry name" value="NhaA"/>
    <property type="match status" value="1"/>
</dbReference>
<feature type="transmembrane region" description="Helical" evidence="7">
    <location>
        <begin position="365"/>
        <end position="386"/>
    </location>
</feature>
<evidence type="ECO:0000313" key="9">
    <source>
        <dbReference type="Proteomes" id="UP000251617"/>
    </source>
</evidence>
<evidence type="ECO:0000256" key="3">
    <source>
        <dbReference type="ARBA" id="ARBA00022692"/>
    </source>
</evidence>
<feature type="transmembrane region" description="Helical" evidence="7">
    <location>
        <begin position="326"/>
        <end position="353"/>
    </location>
</feature>
<keyword evidence="7" id="KW-0813">Transport</keyword>
<keyword evidence="6 7" id="KW-0739">Sodium transport</keyword>
<accession>A0AAD0L736</accession>
<feature type="transmembrane region" description="Helical" evidence="7">
    <location>
        <begin position="121"/>
        <end position="144"/>
    </location>
</feature>
<gene>
    <name evidence="7 8" type="primary">nhaA</name>
    <name evidence="8" type="ORF">C1S65_06790</name>
</gene>
<keyword evidence="5 7" id="KW-0472">Membrane</keyword>
<dbReference type="NCBIfam" id="NF007111">
    <property type="entry name" value="PRK09560.1"/>
    <property type="match status" value="1"/>
</dbReference>
<name>A0AAD0L736_PSEPU</name>
<organism evidence="8 9">
    <name type="scientific">Pseudomonas putida</name>
    <name type="common">Arthrobacter siderocapsulatus</name>
    <dbReference type="NCBI Taxonomy" id="303"/>
    <lineage>
        <taxon>Bacteria</taxon>
        <taxon>Pseudomonadati</taxon>
        <taxon>Pseudomonadota</taxon>
        <taxon>Gammaproteobacteria</taxon>
        <taxon>Pseudomonadales</taxon>
        <taxon>Pseudomonadaceae</taxon>
        <taxon>Pseudomonas</taxon>
    </lineage>
</organism>
<evidence type="ECO:0000256" key="2">
    <source>
        <dbReference type="ARBA" id="ARBA00022475"/>
    </source>
</evidence>
<keyword evidence="7" id="KW-0050">Antiport</keyword>
<dbReference type="GO" id="GO:0006885">
    <property type="term" value="P:regulation of pH"/>
    <property type="evidence" value="ECO:0007669"/>
    <property type="project" value="UniProtKB-UniRule"/>
</dbReference>
<evidence type="ECO:0000256" key="1">
    <source>
        <dbReference type="ARBA" id="ARBA00004429"/>
    </source>
</evidence>
<dbReference type="NCBIfam" id="TIGR00773">
    <property type="entry name" value="NhaA"/>
    <property type="match status" value="1"/>
</dbReference>
<sequence length="396" mass="41573">MRSLINRFLQLESASGLMLIIAAVIALIVNNSPLSHLYMGFLDVPVAVQIGALQIAKPLLLWINDGLMALFFLLIGLEVKREVLEGQLSKPSQIILPATAAVGGMLVPALIYWFINRDNPATLAGWAIPTATDIAFALGVLALLGKRVPVSLKLFLMTLAIIDDLGAIIIIALFYSGELSNMALVLAGACLLALLSMNRLGVKKLAPYLIVGLVLWVCVLKSGVHATLAGVALAMFIPLGTGDKKNASPLLTLEHALHPWVAYTILPLFAFANAGVSLTNASAESFTHSVPMGIAIGLLLGKTVGVFGLTWMAIKLRLAALPAGANWGQVFGVAILCGIGFTMSLFVGSLAFPSGVSEYAGEDRMGILTGSLFAALIGYAVTAAASRKRQISVATS</sequence>
<dbReference type="RefSeq" id="WP_112897627.1">
    <property type="nucleotide sequence ID" value="NZ_CP030750.1"/>
</dbReference>
<keyword evidence="3 7" id="KW-0812">Transmembrane</keyword>
<reference evidence="8 9" key="1">
    <citation type="submission" date="2018-06" db="EMBL/GenBank/DDBJ databases">
        <title>The genome of Pseudomonas putida NX-1, a lignin degrader.</title>
        <authorList>
            <person name="Xu Z."/>
        </authorList>
    </citation>
    <scope>NUCLEOTIDE SEQUENCE [LARGE SCALE GENOMIC DNA]</scope>
    <source>
        <strain evidence="8 9">NX-1</strain>
    </source>
</reference>
<dbReference type="InterPro" id="IPR004670">
    <property type="entry name" value="NhaA"/>
</dbReference>
<dbReference type="PANTHER" id="PTHR30341:SF0">
    <property type="entry name" value="NA(+)_H(+) ANTIPORTER NHAA"/>
    <property type="match status" value="1"/>
</dbReference>
<comment type="function">
    <text evidence="7">Na(+)/H(+) antiporter that extrudes sodium in exchange for external protons.</text>
</comment>
<comment type="catalytic activity">
    <reaction evidence="7">
        <text>Na(+)(in) + 2 H(+)(out) = Na(+)(out) + 2 H(+)(in)</text>
        <dbReference type="Rhea" id="RHEA:29251"/>
        <dbReference type="ChEBI" id="CHEBI:15378"/>
        <dbReference type="ChEBI" id="CHEBI:29101"/>
    </reaction>
</comment>
<comment type="similarity">
    <text evidence="7">Belongs to the NhaA Na(+)/H(+) (TC 2.A.33) antiporter family.</text>
</comment>
<evidence type="ECO:0000256" key="7">
    <source>
        <dbReference type="HAMAP-Rule" id="MF_01844"/>
    </source>
</evidence>
<feature type="transmembrane region" description="Helical" evidence="7">
    <location>
        <begin position="257"/>
        <end position="278"/>
    </location>
</feature>
<dbReference type="EMBL" id="CP030750">
    <property type="protein sequence ID" value="AXA23845.1"/>
    <property type="molecule type" value="Genomic_DNA"/>
</dbReference>
<feature type="transmembrane region" description="Helical" evidence="7">
    <location>
        <begin position="156"/>
        <end position="176"/>
    </location>
</feature>
<proteinExistence type="inferred from homology"/>
<dbReference type="PANTHER" id="PTHR30341">
    <property type="entry name" value="SODIUM ION/PROTON ANTIPORTER NHAA-RELATED"/>
    <property type="match status" value="1"/>
</dbReference>
<keyword evidence="2 7" id="KW-1003">Cell membrane</keyword>
<feature type="transmembrane region" description="Helical" evidence="7">
    <location>
        <begin position="50"/>
        <end position="74"/>
    </location>
</feature>
<dbReference type="InterPro" id="IPR023171">
    <property type="entry name" value="Na/H_antiporter_dom_sf"/>
</dbReference>
<feature type="transmembrane region" description="Helical" evidence="7">
    <location>
        <begin position="182"/>
        <end position="201"/>
    </location>
</feature>
<dbReference type="AlphaFoldDB" id="A0AAD0L736"/>
<dbReference type="GO" id="GO:0015385">
    <property type="term" value="F:sodium:proton antiporter activity"/>
    <property type="evidence" value="ECO:0007669"/>
    <property type="project" value="UniProtKB-UniRule"/>
</dbReference>
<dbReference type="GO" id="GO:0005886">
    <property type="term" value="C:plasma membrane"/>
    <property type="evidence" value="ECO:0007669"/>
    <property type="project" value="UniProtKB-SubCell"/>
</dbReference>
<evidence type="ECO:0000313" key="8">
    <source>
        <dbReference type="EMBL" id="AXA23845.1"/>
    </source>
</evidence>
<feature type="transmembrane region" description="Helical" evidence="7">
    <location>
        <begin position="12"/>
        <end position="30"/>
    </location>
</feature>
<keyword evidence="7" id="KW-0406">Ion transport</keyword>
<feature type="transmembrane region" description="Helical" evidence="7">
    <location>
        <begin position="208"/>
        <end position="237"/>
    </location>
</feature>
<feature type="transmembrane region" description="Helical" evidence="7">
    <location>
        <begin position="94"/>
        <end position="115"/>
    </location>
</feature>
<feature type="transmembrane region" description="Helical" evidence="7">
    <location>
        <begin position="290"/>
        <end position="314"/>
    </location>
</feature>
<evidence type="ECO:0000256" key="6">
    <source>
        <dbReference type="ARBA" id="ARBA00023201"/>
    </source>
</evidence>
<keyword evidence="7" id="KW-0915">Sodium</keyword>
<comment type="subcellular location">
    <subcellularLocation>
        <location evidence="1">Cell inner membrane</location>
        <topology evidence="1">Multi-pass membrane protein</topology>
    </subcellularLocation>
    <subcellularLocation>
        <location evidence="7">Cell membrane</location>
        <topology evidence="7">Multi-pass membrane protein</topology>
    </subcellularLocation>
</comment>
<protein>
    <recommendedName>
        <fullName evidence="7">Na(+)/H(+) antiporter NhaA</fullName>
    </recommendedName>
    <alternativeName>
        <fullName evidence="7">Sodium/proton antiporter NhaA</fullName>
    </alternativeName>
</protein>
<dbReference type="NCBIfam" id="NF007112">
    <property type="entry name" value="PRK09561.1"/>
    <property type="match status" value="1"/>
</dbReference>
<evidence type="ECO:0000256" key="4">
    <source>
        <dbReference type="ARBA" id="ARBA00022989"/>
    </source>
</evidence>
<keyword evidence="4 7" id="KW-1133">Transmembrane helix</keyword>
<evidence type="ECO:0000256" key="5">
    <source>
        <dbReference type="ARBA" id="ARBA00023136"/>
    </source>
</evidence>
<dbReference type="Pfam" id="PF06965">
    <property type="entry name" value="Na_H_antiport_1"/>
    <property type="match status" value="1"/>
</dbReference>
<dbReference type="Gene3D" id="1.20.1530.10">
    <property type="entry name" value="Na+/H+ antiporter like domain"/>
    <property type="match status" value="1"/>
</dbReference>